<proteinExistence type="predicted"/>
<sequence>MKQIIKDVLNDMSNSQVNLASDAARETVSSLISAALKAQGYNNSNKVNSYLTSDLSEEEQKARDSWVCSICGENTADVDYDYLGSGTNHLGCELKSQEELDEYVEDIDEQAYAQGRGSSKDVRREKN</sequence>
<evidence type="ECO:0000313" key="1">
    <source>
        <dbReference type="EMBL" id="SVE39836.1"/>
    </source>
</evidence>
<dbReference type="EMBL" id="UINC01214553">
    <property type="protein sequence ID" value="SVE39836.1"/>
    <property type="molecule type" value="Genomic_DNA"/>
</dbReference>
<name>A0A383D5K5_9ZZZZ</name>
<gene>
    <name evidence="1" type="ORF">METZ01_LOCUS492690</name>
</gene>
<accession>A0A383D5K5</accession>
<organism evidence="1">
    <name type="scientific">marine metagenome</name>
    <dbReference type="NCBI Taxonomy" id="408172"/>
    <lineage>
        <taxon>unclassified sequences</taxon>
        <taxon>metagenomes</taxon>
        <taxon>ecological metagenomes</taxon>
    </lineage>
</organism>
<dbReference type="AlphaFoldDB" id="A0A383D5K5"/>
<protein>
    <submittedName>
        <fullName evidence="1">Uncharacterized protein</fullName>
    </submittedName>
</protein>
<reference evidence="1" key="1">
    <citation type="submission" date="2018-05" db="EMBL/GenBank/DDBJ databases">
        <authorList>
            <person name="Lanie J.A."/>
            <person name="Ng W.-L."/>
            <person name="Kazmierczak K.M."/>
            <person name="Andrzejewski T.M."/>
            <person name="Davidsen T.M."/>
            <person name="Wayne K.J."/>
            <person name="Tettelin H."/>
            <person name="Glass J.I."/>
            <person name="Rusch D."/>
            <person name="Podicherti R."/>
            <person name="Tsui H.-C.T."/>
            <person name="Winkler M.E."/>
        </authorList>
    </citation>
    <scope>NUCLEOTIDE SEQUENCE</scope>
</reference>
<feature type="non-terminal residue" evidence="1">
    <location>
        <position position="127"/>
    </location>
</feature>